<dbReference type="PANTHER" id="PTHR44119">
    <property type="entry name" value="MAGNESIUM-CHELATASE SUBUNIT CHLH, CHLOROPLASTIC"/>
    <property type="match status" value="1"/>
</dbReference>
<sequence length="1249" mass="139973">MWMANIVIISLVQQSDTLIWRDAVANLKKSTSKLPVQLFSGSDCSRQATCPSPCGNPYCKCPDIESSIDQDSFVIIHLVNDGIMGEWLIELIKQKNPKGVFCFACIPELMQLTRIGNYSMKNSSGGMPGPLKKVLKFFSGGREEDVIYVYSKLSKITARLLPFIPKKYKDVTHWINIVLYWGQPDVYNREQLLRFIGREIFDLDVTYKPVKIIPSIGCFDPFTGELFVSPEEYLSAKRNDNASSTAKPTIALLVFRQYAIERQPFIKDVAESLLAKNLLVIPIFASGVETQVAVRKWLLQKKIDCIVNTMGFSLVGGPAIAGTPGLYKTQSGELLTALNIPYLVVPPLVAQNRDCLECAFEKKKACCGVGVDSFQKILMYDIPEMDGAIVPLISGAMRQNLIQGIPNRIHQIANQVSGWVNLRKKEKQQVKIALVIYNFPPGQGKVGTAALLNIPLSLLSMVKRLREEGYSIDDFPQEEEACKAMISRFEGRNAPKQASVQEYRQLLDSATQARIDAKWGNPPGNIDPVDRQTIRLNIQEFGNLCVGVQPVLGVPGDPMQFCFDKEFTPHHQYVLFYRWIKECWGADVLIHVGMHGTVEWMPGLQLGLSSSCWPDILLGDLPNIYLYPLNNPSEAIIAKRRANSVIVSHMLPPYVRVGDYSRINEMRTALAADHDLPLEDVFFDLEKLPDETDADFRKRAGAYIDDIEEHLISIGLHVFGKNYGLEEIKMYCYSILNVNGGEKPGLSELIRRELGCDKGKAWQLSCQLIDATIINQSNVKKAWQKIIGSATACPLDELTPIVEEGLRIAYHCANNNHEADVLVNVLAGGYVAPAPGRDPLRSGSIALPSGRNIYGTDPWRLPDPIALPRGKELSEQLIQRFLQKHDQHYPETIAITLWALDTIKTEGESLATILSLTGAEPLYDGQGKIYRYQPIPLEKLGRPRIDVCVDMSAIFRDSFSHLVNLLDTLFIDLSHLEEPVSENYIRKHYLEALNAGISEEDASSRIFSRPPGRYGNGIDQLIQESAWEDEDELEKALIQTSSFSYGGVKQGKPCPQIFKKMLATVDNTFQLMDSTEYGLTDIPFYFSSSGALRMVAERISEKKIDLIYAETYAGKTKINEAKELVAREVRAKLLNPQWHNALMNNGYAGAAELGNQFTNVLGMAAIEKNIDKWVFDEMAENFILNQEKREWLEKANIKALGNMITRLLEANNRGAWDADEDMLNALESFYDEIEDKIEGINNGNNTESK</sequence>
<keyword evidence="7" id="KW-0149">Chlorophyll biosynthesis</keyword>
<dbReference type="GO" id="GO:0005524">
    <property type="term" value="F:ATP binding"/>
    <property type="evidence" value="ECO:0007669"/>
    <property type="project" value="UniProtKB-KW"/>
</dbReference>
<reference evidence="13 15" key="2">
    <citation type="submission" date="2018-04" db="EMBL/GenBank/DDBJ databases">
        <title>Whole genome sequence comparison of clinical and drinking water Legionella pneumophila isolates.</title>
        <authorList>
            <person name="Garner E."/>
        </authorList>
    </citation>
    <scope>NUCLEOTIDE SEQUENCE [LARGE SCALE GENOMIC DNA]</scope>
    <source>
        <strain evidence="13 15">WH02</strain>
    </source>
</reference>
<dbReference type="AlphaFoldDB" id="A0AB38N802"/>
<protein>
    <recommendedName>
        <fullName evidence="2">magnesium chelatase</fullName>
        <ecNumber evidence="2">6.6.1.1</ecNumber>
    </recommendedName>
</protein>
<accession>A0AB38N802</accession>
<dbReference type="Pfam" id="PF02514">
    <property type="entry name" value="CobN-Mg_chel"/>
    <property type="match status" value="1"/>
</dbReference>
<organism evidence="13 15">
    <name type="scientific">Legionella taurinensis</name>
    <dbReference type="NCBI Taxonomy" id="70611"/>
    <lineage>
        <taxon>Bacteria</taxon>
        <taxon>Pseudomonadati</taxon>
        <taxon>Pseudomonadota</taxon>
        <taxon>Gammaproteobacteria</taxon>
        <taxon>Legionellales</taxon>
        <taxon>Legionellaceae</taxon>
        <taxon>Legionella</taxon>
    </lineage>
</organism>
<evidence type="ECO:0000259" key="10">
    <source>
        <dbReference type="Pfam" id="PF02514"/>
    </source>
</evidence>
<evidence type="ECO:0000313" key="15">
    <source>
        <dbReference type="Proteomes" id="UP000306421"/>
    </source>
</evidence>
<evidence type="ECO:0000256" key="3">
    <source>
        <dbReference type="ARBA" id="ARBA00022531"/>
    </source>
</evidence>
<proteinExistence type="inferred from homology"/>
<keyword evidence="14" id="KW-1185">Reference proteome</keyword>
<dbReference type="Proteomes" id="UP000251035">
    <property type="component" value="Unassembled WGS sequence"/>
</dbReference>
<evidence type="ECO:0000256" key="9">
    <source>
        <dbReference type="ARBA" id="ARBA00048693"/>
    </source>
</evidence>
<comment type="pathway">
    <text evidence="8">Porphyrin-containing compound metabolism.</text>
</comment>
<evidence type="ECO:0000313" key="14">
    <source>
        <dbReference type="Proteomes" id="UP000251035"/>
    </source>
</evidence>
<feature type="domain" description="Magnesium chelatase subunit H N-terminal" evidence="11">
    <location>
        <begin position="6"/>
        <end position="175"/>
    </location>
</feature>
<keyword evidence="4" id="KW-0436">Ligase</keyword>
<dbReference type="Pfam" id="PF11965">
    <property type="entry name" value="DUF3479"/>
    <property type="match status" value="1"/>
</dbReference>
<dbReference type="Proteomes" id="UP000306421">
    <property type="component" value="Unassembled WGS sequence"/>
</dbReference>
<evidence type="ECO:0000256" key="8">
    <source>
        <dbReference type="ARBA" id="ARBA00023444"/>
    </source>
</evidence>
<comment type="similarity">
    <text evidence="1">Belongs to the Mg-chelatase subunit H family.</text>
</comment>
<comment type="catalytic activity">
    <reaction evidence="9">
        <text>protoporphyrin IX + Mg(2+) + ATP + H2O = Mg-protoporphyrin IX + ADP + phosphate + 3 H(+)</text>
        <dbReference type="Rhea" id="RHEA:13961"/>
        <dbReference type="ChEBI" id="CHEBI:15377"/>
        <dbReference type="ChEBI" id="CHEBI:15378"/>
        <dbReference type="ChEBI" id="CHEBI:18420"/>
        <dbReference type="ChEBI" id="CHEBI:30616"/>
        <dbReference type="ChEBI" id="CHEBI:43474"/>
        <dbReference type="ChEBI" id="CHEBI:57306"/>
        <dbReference type="ChEBI" id="CHEBI:60492"/>
        <dbReference type="ChEBI" id="CHEBI:456216"/>
        <dbReference type="EC" id="6.6.1.1"/>
    </reaction>
</comment>
<dbReference type="EC" id="6.6.1.1" evidence="2"/>
<keyword evidence="5" id="KW-0547">Nucleotide-binding</keyword>
<evidence type="ECO:0000256" key="6">
    <source>
        <dbReference type="ARBA" id="ARBA00022840"/>
    </source>
</evidence>
<dbReference type="GO" id="GO:0015979">
    <property type="term" value="P:photosynthesis"/>
    <property type="evidence" value="ECO:0007669"/>
    <property type="project" value="UniProtKB-KW"/>
</dbReference>
<dbReference type="GO" id="GO:0016851">
    <property type="term" value="F:magnesium chelatase activity"/>
    <property type="evidence" value="ECO:0007669"/>
    <property type="project" value="UniProtKB-EC"/>
</dbReference>
<gene>
    <name evidence="13" type="primary">bchH</name>
    <name evidence="12" type="ORF">DB745_10170</name>
    <name evidence="13" type="ORF">DIZ81_11280</name>
</gene>
<evidence type="ECO:0000256" key="2">
    <source>
        <dbReference type="ARBA" id="ARBA00012825"/>
    </source>
</evidence>
<evidence type="ECO:0000259" key="11">
    <source>
        <dbReference type="Pfam" id="PF11965"/>
    </source>
</evidence>
<comment type="caution">
    <text evidence="13">The sequence shown here is derived from an EMBL/GenBank/DDBJ whole genome shotgun (WGS) entry which is preliminary data.</text>
</comment>
<dbReference type="CDD" id="cd10150">
    <property type="entry name" value="CobN_like"/>
    <property type="match status" value="1"/>
</dbReference>
<evidence type="ECO:0000256" key="5">
    <source>
        <dbReference type="ARBA" id="ARBA00022741"/>
    </source>
</evidence>
<dbReference type="GO" id="GO:0015995">
    <property type="term" value="P:chlorophyll biosynthetic process"/>
    <property type="evidence" value="ECO:0007669"/>
    <property type="project" value="UniProtKB-KW"/>
</dbReference>
<evidence type="ECO:0000313" key="12">
    <source>
        <dbReference type="EMBL" id="PUT46466.1"/>
    </source>
</evidence>
<evidence type="ECO:0000313" key="13">
    <source>
        <dbReference type="EMBL" id="TID40706.1"/>
    </source>
</evidence>
<dbReference type="InterPro" id="IPR003672">
    <property type="entry name" value="CobN/Mg_chltase"/>
</dbReference>
<evidence type="ECO:0000256" key="7">
    <source>
        <dbReference type="ARBA" id="ARBA00023171"/>
    </source>
</evidence>
<evidence type="ECO:0000256" key="4">
    <source>
        <dbReference type="ARBA" id="ARBA00022598"/>
    </source>
</evidence>
<name>A0AB38N802_9GAMM</name>
<dbReference type="NCBIfam" id="TIGR02025">
    <property type="entry name" value="BchH"/>
    <property type="match status" value="1"/>
</dbReference>
<keyword evidence="3" id="KW-0602">Photosynthesis</keyword>
<dbReference type="PANTHER" id="PTHR44119:SF1">
    <property type="entry name" value="MAGNESIUM-CHELATASE SUBUNIT CHLH, CHLOROPLASTIC"/>
    <property type="match status" value="1"/>
</dbReference>
<evidence type="ECO:0000256" key="1">
    <source>
        <dbReference type="ARBA" id="ARBA00010851"/>
    </source>
</evidence>
<dbReference type="InterPro" id="IPR011771">
    <property type="entry name" value="BchH"/>
</dbReference>
<dbReference type="RefSeq" id="WP_108294159.1">
    <property type="nucleotide sequence ID" value="NZ_JAWVLH010000013.1"/>
</dbReference>
<dbReference type="EMBL" id="QCXM01000010">
    <property type="protein sequence ID" value="PUT46466.1"/>
    <property type="molecule type" value="Genomic_DNA"/>
</dbReference>
<reference evidence="12 14" key="1">
    <citation type="submission" date="2018-04" db="EMBL/GenBank/DDBJ databases">
        <title>Whole genome sequence comparison of clinical and drinking water Legionella pneumophila isolates associated with the Flint Water Crisis.</title>
        <authorList>
            <person name="Garner E."/>
            <person name="Brown C."/>
            <person name="Schwake O."/>
            <person name="Coil D."/>
            <person name="Jospin G."/>
            <person name="Eisen J."/>
            <person name="Edwards M."/>
            <person name="Pruden A."/>
        </authorList>
    </citation>
    <scope>NUCLEOTIDE SEQUENCE [LARGE SCALE GENOMIC DNA]</scope>
    <source>
        <strain evidence="12 14">Genessee03</strain>
    </source>
</reference>
<dbReference type="EMBL" id="QFGG01000011">
    <property type="protein sequence ID" value="TID40706.1"/>
    <property type="molecule type" value="Genomic_DNA"/>
</dbReference>
<feature type="domain" description="CobN/magnesium chelatase" evidence="10">
    <location>
        <begin position="180"/>
        <end position="1222"/>
    </location>
</feature>
<keyword evidence="6" id="KW-0067">ATP-binding</keyword>
<dbReference type="InterPro" id="IPR022571">
    <property type="entry name" value="Mg_chelatase_H_N"/>
</dbReference>